<dbReference type="GO" id="GO:0005886">
    <property type="term" value="C:plasma membrane"/>
    <property type="evidence" value="ECO:0007669"/>
    <property type="project" value="UniProtKB-SubCell"/>
</dbReference>
<dbReference type="STRING" id="1223515.B842_00810"/>
<feature type="transmembrane region" description="Helical" evidence="6">
    <location>
        <begin position="597"/>
        <end position="616"/>
    </location>
</feature>
<dbReference type="PROSITE" id="PS50156">
    <property type="entry name" value="SSD"/>
    <property type="match status" value="1"/>
</dbReference>
<dbReference type="EMBL" id="CP005286">
    <property type="protein sequence ID" value="AJE32018.1"/>
    <property type="molecule type" value="Genomic_DNA"/>
</dbReference>
<comment type="subcellular location">
    <subcellularLocation>
        <location evidence="1">Cell membrane</location>
        <topology evidence="1">Multi-pass membrane protein</topology>
    </subcellularLocation>
</comment>
<dbReference type="HOGENOM" id="CLU_005108_1_1_11"/>
<reference evidence="8 9" key="1">
    <citation type="submission" date="2013-04" db="EMBL/GenBank/DDBJ databases">
        <title>Complete genome sequence of Corynebacterium humireducens DSM 45392(T), isolated from a wastewater-fed microbial fuel cell.</title>
        <authorList>
            <person name="Ruckert C."/>
            <person name="Albersmeier A."/>
            <person name="Kalinowski J."/>
        </authorList>
    </citation>
    <scope>NUCLEOTIDE SEQUENCE [LARGE SCALE GENOMIC DNA]</scope>
    <source>
        <strain evidence="9">MFC-5</strain>
    </source>
</reference>
<evidence type="ECO:0000256" key="1">
    <source>
        <dbReference type="ARBA" id="ARBA00004651"/>
    </source>
</evidence>
<feature type="transmembrane region" description="Helical" evidence="6">
    <location>
        <begin position="216"/>
        <end position="235"/>
    </location>
</feature>
<dbReference type="InterPro" id="IPR050545">
    <property type="entry name" value="Mycobact_MmpL"/>
</dbReference>
<feature type="transmembrane region" description="Helical" evidence="6">
    <location>
        <begin position="623"/>
        <end position="644"/>
    </location>
</feature>
<proteinExistence type="predicted"/>
<dbReference type="OrthoDB" id="7051771at2"/>
<keyword evidence="9" id="KW-1185">Reference proteome</keyword>
<dbReference type="RefSeq" id="WP_040084653.1">
    <property type="nucleotide sequence ID" value="NZ_BCSU01000008.1"/>
</dbReference>
<keyword evidence="4 6" id="KW-1133">Transmembrane helix</keyword>
<gene>
    <name evidence="8" type="ORF">B842_00810</name>
</gene>
<dbReference type="Proteomes" id="UP000031524">
    <property type="component" value="Chromosome"/>
</dbReference>
<feature type="transmembrane region" description="Helical" evidence="6">
    <location>
        <begin position="343"/>
        <end position="365"/>
    </location>
</feature>
<dbReference type="SUPFAM" id="SSF82866">
    <property type="entry name" value="Multidrug efflux transporter AcrB transmembrane domain"/>
    <property type="match status" value="2"/>
</dbReference>
<evidence type="ECO:0000256" key="6">
    <source>
        <dbReference type="SAM" id="Phobius"/>
    </source>
</evidence>
<keyword evidence="2" id="KW-1003">Cell membrane</keyword>
<feature type="domain" description="SSD" evidence="7">
    <location>
        <begin position="240"/>
        <end position="364"/>
    </location>
</feature>
<feature type="transmembrane region" description="Helical" evidence="6">
    <location>
        <begin position="411"/>
        <end position="431"/>
    </location>
</feature>
<evidence type="ECO:0000256" key="3">
    <source>
        <dbReference type="ARBA" id="ARBA00022692"/>
    </source>
</evidence>
<name>A0A0B5D6Q5_9CORY</name>
<feature type="transmembrane region" description="Helical" evidence="6">
    <location>
        <begin position="240"/>
        <end position="260"/>
    </location>
</feature>
<feature type="transmembrane region" description="Helical" evidence="6">
    <location>
        <begin position="307"/>
        <end position="331"/>
    </location>
</feature>
<dbReference type="PANTHER" id="PTHR33406">
    <property type="entry name" value="MEMBRANE PROTEIN MJ1562-RELATED"/>
    <property type="match status" value="1"/>
</dbReference>
<dbReference type="AlphaFoldDB" id="A0A0B5D6Q5"/>
<evidence type="ECO:0000256" key="4">
    <source>
        <dbReference type="ARBA" id="ARBA00022989"/>
    </source>
</evidence>
<dbReference type="Gene3D" id="1.20.1640.10">
    <property type="entry name" value="Multidrug efflux transporter AcrB transmembrane domain"/>
    <property type="match status" value="2"/>
</dbReference>
<dbReference type="Pfam" id="PF03176">
    <property type="entry name" value="MMPL"/>
    <property type="match status" value="2"/>
</dbReference>
<dbReference type="InterPro" id="IPR000731">
    <property type="entry name" value="SSD"/>
</dbReference>
<dbReference type="InterPro" id="IPR004869">
    <property type="entry name" value="MMPL_dom"/>
</dbReference>
<dbReference type="KEGG" id="chm:B842_00810"/>
<evidence type="ECO:0000313" key="9">
    <source>
        <dbReference type="Proteomes" id="UP000031524"/>
    </source>
</evidence>
<evidence type="ECO:0000256" key="5">
    <source>
        <dbReference type="ARBA" id="ARBA00023136"/>
    </source>
</evidence>
<dbReference type="PANTHER" id="PTHR33406:SF13">
    <property type="entry name" value="MEMBRANE PROTEIN YDFJ"/>
    <property type="match status" value="1"/>
</dbReference>
<feature type="transmembrane region" description="Helical" evidence="6">
    <location>
        <begin position="266"/>
        <end position="287"/>
    </location>
</feature>
<evidence type="ECO:0000313" key="8">
    <source>
        <dbReference type="EMBL" id="AJE32018.1"/>
    </source>
</evidence>
<keyword evidence="5 6" id="KW-0472">Membrane</keyword>
<feature type="transmembrane region" description="Helical" evidence="6">
    <location>
        <begin position="725"/>
        <end position="744"/>
    </location>
</feature>
<evidence type="ECO:0000256" key="2">
    <source>
        <dbReference type="ARBA" id="ARBA00022475"/>
    </source>
</evidence>
<feature type="transmembrane region" description="Helical" evidence="6">
    <location>
        <begin position="656"/>
        <end position="677"/>
    </location>
</feature>
<organism evidence="8 9">
    <name type="scientific">Corynebacterium humireducens NBRC 106098 = DSM 45392</name>
    <dbReference type="NCBI Taxonomy" id="1223515"/>
    <lineage>
        <taxon>Bacteria</taxon>
        <taxon>Bacillati</taxon>
        <taxon>Actinomycetota</taxon>
        <taxon>Actinomycetes</taxon>
        <taxon>Mycobacteriales</taxon>
        <taxon>Corynebacteriaceae</taxon>
        <taxon>Corynebacterium</taxon>
    </lineage>
</organism>
<keyword evidence="3 6" id="KW-0812">Transmembrane</keyword>
<accession>A0A0B5D6Q5</accession>
<protein>
    <submittedName>
        <fullName evidence="8">RND superfamily drug exporter</fullName>
    </submittedName>
</protein>
<sequence>MAKLLFKLGRWSFHRKWVVIVLWLAALAGVAGAAVTFQKPFSNEFSIGGTPSIDATYTLVEKFPEGGNPVNAAGVNVVFAAPAGERLEDPHNSAAIDKVVTHIRDNLPDLTGTERFGNPVEVSPALQQGVIEMMTEQGLPEESARDDAENLAMLSDDGRIGYTTFTIDVPSSMDVTDEHRRIVNAAMDLGRAEGIEVEAGGAGFGDPIEVKTTSEIVGLAIAFVVLIVTFGSLVAAGLPVLTAVIGVGIGALVIIIATAFVELNNITPVLAVMIGLAVGIDYALFILSRYRAERQRMPADEAAGMAVGTAGSAVVFAGATVIIALAALTIVNIEFLTAMGLSAAFTVFVAVLVALTFIPALLGVLGDRTFKGRVPGVAGNPVRRGRGVSRTSERRRRPTMGNRWVRFVRRVPGLVMAVVVLTLGALSYPALNMELSLPSDSTSNLDTTQRKSANLLAEGFGAGINAPFLVIVDADDVNPDAPALQPLVRAQEAMAPEGETVDRREAAVTASYMYTVGQLKNVGGVKHAQLVGMNPDTNGAQILVTPFTGPDEQYTTQVSHALREQGAQIADATGAAIGLTGLTAVQMDITERLSEAMPVYLGIVVGLAVFLLLGVFRSVLVPLVAGLGFLLSVGAAFGVTVLVWQEGLWDLVNTPAPLISFMPIFLIGVTFGLAMDYQVFLVTRMREHYINLRVKSHENPDPDVPRAVSKLDALEESTIVGFTRGARVVTAAALIMIAVFIAFIDQPLPFIQIFGFALGVGVFFDAFFVRMALVPATMFLLGNATWWIPRWLNRLIPRMDIEGTALEKEWEARHAAEQLHRKEMEKHEQV</sequence>
<evidence type="ECO:0000259" key="7">
    <source>
        <dbReference type="PROSITE" id="PS50156"/>
    </source>
</evidence>